<keyword evidence="3" id="KW-1185">Reference proteome</keyword>
<sequence length="54" mass="5818">MLTPAAMPKPHLYPHPVALYLHRAPDPVPADDPAPPAVPHPVPQDDPVPDHHPS</sequence>
<evidence type="ECO:0000313" key="2">
    <source>
        <dbReference type="EMBL" id="MYM40983.1"/>
    </source>
</evidence>
<dbReference type="Proteomes" id="UP000478090">
    <property type="component" value="Unassembled WGS sequence"/>
</dbReference>
<feature type="compositionally biased region" description="Pro residues" evidence="1">
    <location>
        <begin position="26"/>
        <end position="46"/>
    </location>
</feature>
<proteinExistence type="predicted"/>
<evidence type="ECO:0000313" key="3">
    <source>
        <dbReference type="Proteomes" id="UP000478090"/>
    </source>
</evidence>
<gene>
    <name evidence="2" type="ORF">GTP27_16770</name>
</gene>
<feature type="region of interest" description="Disordered" evidence="1">
    <location>
        <begin position="23"/>
        <end position="54"/>
    </location>
</feature>
<protein>
    <submittedName>
        <fullName evidence="2">Uncharacterized protein</fullName>
    </submittedName>
</protein>
<accession>A0ABW9VNH0</accession>
<organism evidence="2 3">
    <name type="scientific">Duganella qianjiadongensis</name>
    <dbReference type="NCBI Taxonomy" id="2692176"/>
    <lineage>
        <taxon>Bacteria</taxon>
        <taxon>Pseudomonadati</taxon>
        <taxon>Pseudomonadota</taxon>
        <taxon>Betaproteobacteria</taxon>
        <taxon>Burkholderiales</taxon>
        <taxon>Oxalobacteraceae</taxon>
        <taxon>Telluria group</taxon>
        <taxon>Duganella</taxon>
    </lineage>
</organism>
<evidence type="ECO:0000256" key="1">
    <source>
        <dbReference type="SAM" id="MobiDB-lite"/>
    </source>
</evidence>
<reference evidence="2 3" key="1">
    <citation type="submission" date="2019-12" db="EMBL/GenBank/DDBJ databases">
        <title>Novel species isolated from a subtropical stream in China.</title>
        <authorList>
            <person name="Lu H."/>
        </authorList>
    </citation>
    <scope>NUCLEOTIDE SEQUENCE [LARGE SCALE GENOMIC DNA]</scope>
    <source>
        <strain evidence="2 3">CY13W</strain>
    </source>
</reference>
<comment type="caution">
    <text evidence="2">The sequence shown here is derived from an EMBL/GenBank/DDBJ whole genome shotgun (WGS) entry which is preliminary data.</text>
</comment>
<dbReference type="RefSeq" id="WP_202416888.1">
    <property type="nucleotide sequence ID" value="NZ_WWCM01000012.1"/>
</dbReference>
<name>A0ABW9VNH0_9BURK</name>
<dbReference type="EMBL" id="WWCM01000012">
    <property type="protein sequence ID" value="MYM40983.1"/>
    <property type="molecule type" value="Genomic_DNA"/>
</dbReference>